<keyword evidence="2" id="KW-0812">Transmembrane</keyword>
<organism evidence="3 4">
    <name type="scientific">Saccharopolyspora cebuensis</name>
    <dbReference type="NCBI Taxonomy" id="418759"/>
    <lineage>
        <taxon>Bacteria</taxon>
        <taxon>Bacillati</taxon>
        <taxon>Actinomycetota</taxon>
        <taxon>Actinomycetes</taxon>
        <taxon>Pseudonocardiales</taxon>
        <taxon>Pseudonocardiaceae</taxon>
        <taxon>Saccharopolyspora</taxon>
    </lineage>
</organism>
<reference evidence="3 4" key="1">
    <citation type="submission" date="2024-08" db="EMBL/GenBank/DDBJ databases">
        <title>Genome mining of Saccharopolyspora cebuensis PGLac3 from Nigerian medicinal plant.</title>
        <authorList>
            <person name="Ezeobiora C.E."/>
            <person name="Igbokwe N.H."/>
            <person name="Amin D.H."/>
            <person name="Mendie U.E."/>
        </authorList>
    </citation>
    <scope>NUCLEOTIDE SEQUENCE [LARGE SCALE GENOMIC DNA]</scope>
    <source>
        <strain evidence="3 4">PGLac3</strain>
    </source>
</reference>
<evidence type="ECO:0008006" key="5">
    <source>
        <dbReference type="Google" id="ProtNLM"/>
    </source>
</evidence>
<evidence type="ECO:0000313" key="3">
    <source>
        <dbReference type="EMBL" id="MEY8039412.1"/>
    </source>
</evidence>
<keyword evidence="4" id="KW-1185">Reference proteome</keyword>
<feature type="compositionally biased region" description="Pro residues" evidence="1">
    <location>
        <begin position="104"/>
        <end position="113"/>
    </location>
</feature>
<gene>
    <name evidence="3" type="ORF">AB8O55_08380</name>
</gene>
<dbReference type="RefSeq" id="WP_345367586.1">
    <property type="nucleotide sequence ID" value="NZ_BAABII010000019.1"/>
</dbReference>
<keyword evidence="2" id="KW-0472">Membrane</keyword>
<accession>A0ABV4CHC5</accession>
<proteinExistence type="predicted"/>
<feature type="compositionally biased region" description="Low complexity" evidence="1">
    <location>
        <begin position="76"/>
        <end position="88"/>
    </location>
</feature>
<feature type="region of interest" description="Disordered" evidence="1">
    <location>
        <begin position="75"/>
        <end position="119"/>
    </location>
</feature>
<keyword evidence="2" id="KW-1133">Transmembrane helix</keyword>
<comment type="caution">
    <text evidence="3">The sequence shown here is derived from an EMBL/GenBank/DDBJ whole genome shotgun (WGS) entry which is preliminary data.</text>
</comment>
<name>A0ABV4CHC5_9PSEU</name>
<dbReference type="EMBL" id="JBGEHV010000011">
    <property type="protein sequence ID" value="MEY8039412.1"/>
    <property type="molecule type" value="Genomic_DNA"/>
</dbReference>
<feature type="transmembrane region" description="Helical" evidence="2">
    <location>
        <begin position="44"/>
        <end position="63"/>
    </location>
</feature>
<dbReference type="Proteomes" id="UP001564626">
    <property type="component" value="Unassembled WGS sequence"/>
</dbReference>
<evidence type="ECO:0000256" key="1">
    <source>
        <dbReference type="SAM" id="MobiDB-lite"/>
    </source>
</evidence>
<evidence type="ECO:0000256" key="2">
    <source>
        <dbReference type="SAM" id="Phobius"/>
    </source>
</evidence>
<sequence length="137" mass="15370">MKRSLLTPRWLLLHALFVVAFIATCFLAVWQWERAHDAGGSFQNLGYALQWPLFGVFTLFLWVRMARMTLHDEAEAAAGQAEDTAGQEPAEEPERAARAGRPRPLVPPQAPPVDPDEDPELAAYNRYLAELNEAEGR</sequence>
<protein>
    <recommendedName>
        <fullName evidence="5">DNA-binding transcriptional regulator of glucitol operon</fullName>
    </recommendedName>
</protein>
<evidence type="ECO:0000313" key="4">
    <source>
        <dbReference type="Proteomes" id="UP001564626"/>
    </source>
</evidence>
<feature type="transmembrane region" description="Helical" evidence="2">
    <location>
        <begin position="12"/>
        <end position="32"/>
    </location>
</feature>